<dbReference type="Gene3D" id="1.10.357.10">
    <property type="entry name" value="Tetracycline Repressor, domain 2"/>
    <property type="match status" value="1"/>
</dbReference>
<keyword evidence="2" id="KW-1185">Reference proteome</keyword>
<accession>A0A2T6AG17</accession>
<feature type="non-terminal residue" evidence="1">
    <location>
        <position position="1"/>
    </location>
</feature>
<sequence length="100" mass="11217">FRRRDYEGCAFVNILLESEVNSPVHRAAARHLLNIRNFVRGLAQDAGLADPQAFAETWHFLMKGAIVSAYEGDRNAACRARTAGEALLRSWDRAIEEMPS</sequence>
<dbReference type="EMBL" id="QBKP01000025">
    <property type="protein sequence ID" value="PTX42780.1"/>
    <property type="molecule type" value="Genomic_DNA"/>
</dbReference>
<dbReference type="AlphaFoldDB" id="A0A2T6AG17"/>
<dbReference type="SUPFAM" id="SSF48498">
    <property type="entry name" value="Tetracyclin repressor-like, C-terminal domain"/>
    <property type="match status" value="1"/>
</dbReference>
<dbReference type="InterPro" id="IPR036271">
    <property type="entry name" value="Tet_transcr_reg_TetR-rel_C_sf"/>
</dbReference>
<proteinExistence type="predicted"/>
<evidence type="ECO:0000313" key="2">
    <source>
        <dbReference type="Proteomes" id="UP000244224"/>
    </source>
</evidence>
<organism evidence="1 2">
    <name type="scientific">Gemmobacter caeni</name>
    <dbReference type="NCBI Taxonomy" id="589035"/>
    <lineage>
        <taxon>Bacteria</taxon>
        <taxon>Pseudomonadati</taxon>
        <taxon>Pseudomonadota</taxon>
        <taxon>Alphaproteobacteria</taxon>
        <taxon>Rhodobacterales</taxon>
        <taxon>Paracoccaceae</taxon>
        <taxon>Gemmobacter</taxon>
    </lineage>
</organism>
<name>A0A2T6AG17_9RHOB</name>
<protein>
    <recommendedName>
        <fullName evidence="3">TetR family transcriptional regulator</fullName>
    </recommendedName>
</protein>
<reference evidence="1 2" key="1">
    <citation type="submission" date="2018-04" db="EMBL/GenBank/DDBJ databases">
        <title>Genomic Encyclopedia of Archaeal and Bacterial Type Strains, Phase II (KMG-II): from individual species to whole genera.</title>
        <authorList>
            <person name="Goeker M."/>
        </authorList>
    </citation>
    <scope>NUCLEOTIDE SEQUENCE [LARGE SCALE GENOMIC DNA]</scope>
    <source>
        <strain evidence="1 2">DSM 21823</strain>
    </source>
</reference>
<dbReference type="RefSeq" id="WP_425320673.1">
    <property type="nucleotide sequence ID" value="NZ_QBKP01000025.1"/>
</dbReference>
<dbReference type="Proteomes" id="UP000244224">
    <property type="component" value="Unassembled WGS sequence"/>
</dbReference>
<comment type="caution">
    <text evidence="1">The sequence shown here is derived from an EMBL/GenBank/DDBJ whole genome shotgun (WGS) entry which is preliminary data.</text>
</comment>
<evidence type="ECO:0008006" key="3">
    <source>
        <dbReference type="Google" id="ProtNLM"/>
    </source>
</evidence>
<evidence type="ECO:0000313" key="1">
    <source>
        <dbReference type="EMBL" id="PTX42780.1"/>
    </source>
</evidence>
<gene>
    <name evidence="1" type="ORF">C8N34_1251</name>
</gene>